<name>A0A8S0U5Z9_OLEEU</name>
<comment type="caution">
    <text evidence="5">The sequence shown here is derived from an EMBL/GenBank/DDBJ whole genome shotgun (WGS) entry which is preliminary data.</text>
</comment>
<dbReference type="Proteomes" id="UP000594638">
    <property type="component" value="Unassembled WGS sequence"/>
</dbReference>
<dbReference type="GO" id="GO:0006355">
    <property type="term" value="P:regulation of DNA-templated transcription"/>
    <property type="evidence" value="ECO:0007669"/>
    <property type="project" value="TreeGrafter"/>
</dbReference>
<keyword evidence="3" id="KW-0862">Zinc</keyword>
<protein>
    <recommendedName>
        <fullName evidence="7">B box-type domain-containing protein</fullName>
    </recommendedName>
</protein>
<evidence type="ECO:0000313" key="5">
    <source>
        <dbReference type="EMBL" id="CAA3012986.1"/>
    </source>
</evidence>
<dbReference type="PANTHER" id="PTHR31874">
    <property type="entry name" value="CCT MOTIF FAMILY PROTEIN, EXPRESSED"/>
    <property type="match status" value="1"/>
</dbReference>
<reference evidence="5 6" key="1">
    <citation type="submission" date="2019-12" db="EMBL/GenBank/DDBJ databases">
        <authorList>
            <person name="Alioto T."/>
            <person name="Alioto T."/>
            <person name="Gomez Garrido J."/>
        </authorList>
    </citation>
    <scope>NUCLEOTIDE SEQUENCE [LARGE SCALE GENOMIC DNA]</scope>
</reference>
<keyword evidence="6" id="KW-1185">Reference proteome</keyword>
<dbReference type="AlphaFoldDB" id="A0A8S0U5Z9"/>
<organism evidence="5 6">
    <name type="scientific">Olea europaea subsp. europaea</name>
    <dbReference type="NCBI Taxonomy" id="158383"/>
    <lineage>
        <taxon>Eukaryota</taxon>
        <taxon>Viridiplantae</taxon>
        <taxon>Streptophyta</taxon>
        <taxon>Embryophyta</taxon>
        <taxon>Tracheophyta</taxon>
        <taxon>Spermatophyta</taxon>
        <taxon>Magnoliopsida</taxon>
        <taxon>eudicotyledons</taxon>
        <taxon>Gunneridae</taxon>
        <taxon>Pentapetalae</taxon>
        <taxon>asterids</taxon>
        <taxon>lamiids</taxon>
        <taxon>Lamiales</taxon>
        <taxon>Oleaceae</taxon>
        <taxon>Oleeae</taxon>
        <taxon>Olea</taxon>
    </lineage>
</organism>
<dbReference type="CDD" id="cd19821">
    <property type="entry name" value="Bbox1_BBX-like"/>
    <property type="match status" value="1"/>
</dbReference>
<gene>
    <name evidence="5" type="ORF">OLEA9_A069915</name>
</gene>
<proteinExistence type="predicted"/>
<keyword evidence="2" id="KW-0863">Zinc-finger</keyword>
<evidence type="ECO:0000256" key="3">
    <source>
        <dbReference type="ARBA" id="ARBA00022833"/>
    </source>
</evidence>
<evidence type="ECO:0008006" key="7">
    <source>
        <dbReference type="Google" id="ProtNLM"/>
    </source>
</evidence>
<dbReference type="OrthoDB" id="153872at2759"/>
<dbReference type="GO" id="GO:0005634">
    <property type="term" value="C:nucleus"/>
    <property type="evidence" value="ECO:0007669"/>
    <property type="project" value="TreeGrafter"/>
</dbReference>
<dbReference type="PANTHER" id="PTHR31874:SF55">
    <property type="entry name" value="ZINC FINGER PROTEIN CONSTANS-LIKE 7"/>
    <property type="match status" value="1"/>
</dbReference>
<evidence type="ECO:0000256" key="2">
    <source>
        <dbReference type="ARBA" id="ARBA00022771"/>
    </source>
</evidence>
<sequence>MNTEEKLRASSEAKRPRKRVRWYCSVDEPFLCQPCDASVHSANQLASRHKRVPFESSSFKVKGSEDSGPACEETSLAENEDQLLDRVPVFDPFDAEILTASNPTENDENERDLDFQAFITCDAELAEF</sequence>
<dbReference type="InterPro" id="IPR052453">
    <property type="entry name" value="CONSTANS-like_ZF"/>
</dbReference>
<keyword evidence="1" id="KW-0479">Metal-binding</keyword>
<evidence type="ECO:0000256" key="1">
    <source>
        <dbReference type="ARBA" id="ARBA00022723"/>
    </source>
</evidence>
<evidence type="ECO:0000313" key="6">
    <source>
        <dbReference type="Proteomes" id="UP000594638"/>
    </source>
</evidence>
<evidence type="ECO:0000256" key="4">
    <source>
        <dbReference type="SAM" id="MobiDB-lite"/>
    </source>
</evidence>
<dbReference type="Gramene" id="OE9A069915T1">
    <property type="protein sequence ID" value="OE9A069915C1"/>
    <property type="gene ID" value="OE9A069915"/>
</dbReference>
<accession>A0A8S0U5Z9</accession>
<feature type="region of interest" description="Disordered" evidence="4">
    <location>
        <begin position="53"/>
        <end position="75"/>
    </location>
</feature>
<dbReference type="InterPro" id="IPR049808">
    <property type="entry name" value="CONSTANS-like_Bbox1"/>
</dbReference>
<dbReference type="EMBL" id="CACTIH010007419">
    <property type="protein sequence ID" value="CAA3012986.1"/>
    <property type="molecule type" value="Genomic_DNA"/>
</dbReference>
<dbReference type="GO" id="GO:0008270">
    <property type="term" value="F:zinc ion binding"/>
    <property type="evidence" value="ECO:0007669"/>
    <property type="project" value="UniProtKB-KW"/>
</dbReference>